<protein>
    <submittedName>
        <fullName evidence="1">Uncharacterized protein</fullName>
    </submittedName>
</protein>
<name>A0A426Z2G6_ENSVE</name>
<accession>A0A426Z2G6</accession>
<comment type="caution">
    <text evidence="1">The sequence shown here is derived from an EMBL/GenBank/DDBJ whole genome shotgun (WGS) entry which is preliminary data.</text>
</comment>
<dbReference type="Proteomes" id="UP000287651">
    <property type="component" value="Unassembled WGS sequence"/>
</dbReference>
<reference evidence="1 2" key="1">
    <citation type="journal article" date="2014" name="Agronomy (Basel)">
        <title>A Draft Genome Sequence for Ensete ventricosum, the Drought-Tolerant Tree Against Hunger.</title>
        <authorList>
            <person name="Harrison J."/>
            <person name="Moore K.A."/>
            <person name="Paszkiewicz K."/>
            <person name="Jones T."/>
            <person name="Grant M."/>
            <person name="Ambacheew D."/>
            <person name="Muzemil S."/>
            <person name="Studholme D.J."/>
        </authorList>
    </citation>
    <scope>NUCLEOTIDE SEQUENCE [LARGE SCALE GENOMIC DNA]</scope>
</reference>
<dbReference type="AlphaFoldDB" id="A0A426Z2G6"/>
<sequence>METRCHRPTVAEQRDHLGAMKKYRVAEEPTSSGGDMLADLVLRWCYRGVDLERRILGFITMPPNLFTELKIGLSLLLASGCFDNTGEEEGSVTTSGGGRSSCFH</sequence>
<gene>
    <name evidence="1" type="ORF">B296_00044877</name>
</gene>
<evidence type="ECO:0000313" key="2">
    <source>
        <dbReference type="Proteomes" id="UP000287651"/>
    </source>
</evidence>
<organism evidence="1 2">
    <name type="scientific">Ensete ventricosum</name>
    <name type="common">Abyssinian banana</name>
    <name type="synonym">Musa ensete</name>
    <dbReference type="NCBI Taxonomy" id="4639"/>
    <lineage>
        <taxon>Eukaryota</taxon>
        <taxon>Viridiplantae</taxon>
        <taxon>Streptophyta</taxon>
        <taxon>Embryophyta</taxon>
        <taxon>Tracheophyta</taxon>
        <taxon>Spermatophyta</taxon>
        <taxon>Magnoliopsida</taxon>
        <taxon>Liliopsida</taxon>
        <taxon>Zingiberales</taxon>
        <taxon>Musaceae</taxon>
        <taxon>Ensete</taxon>
    </lineage>
</organism>
<evidence type="ECO:0000313" key="1">
    <source>
        <dbReference type="EMBL" id="RRT58158.1"/>
    </source>
</evidence>
<proteinExistence type="predicted"/>
<dbReference type="EMBL" id="AMZH03008820">
    <property type="protein sequence ID" value="RRT58158.1"/>
    <property type="molecule type" value="Genomic_DNA"/>
</dbReference>